<evidence type="ECO:0008006" key="3">
    <source>
        <dbReference type="Google" id="ProtNLM"/>
    </source>
</evidence>
<dbReference type="Gene3D" id="3.40.1760.10">
    <property type="entry name" value="YfbM-like super family"/>
    <property type="match status" value="1"/>
</dbReference>
<dbReference type="OrthoDB" id="3368025at2"/>
<keyword evidence="2" id="KW-1185">Reference proteome</keyword>
<organism evidence="1 2">
    <name type="scientific">Micromonospora cremea</name>
    <dbReference type="NCBI Taxonomy" id="709881"/>
    <lineage>
        <taxon>Bacteria</taxon>
        <taxon>Bacillati</taxon>
        <taxon>Actinomycetota</taxon>
        <taxon>Actinomycetes</taxon>
        <taxon>Micromonosporales</taxon>
        <taxon>Micromonosporaceae</taxon>
        <taxon>Micromonospora</taxon>
    </lineage>
</organism>
<dbReference type="InterPro" id="IPR035944">
    <property type="entry name" value="YfbM-like_sf"/>
</dbReference>
<sequence>MSFHMHLRATTSKEAPQDFSSLLDFMWTAWEEHQQEYTAGIADSIEKDFGHVHELYTMGADQGDATNAALPIFGGRHIHSPTKDEPPFVILNPAEVRGVAEFLRTVSFDERWQIVGTELSKPYIGWEDKNAARNVFLGYHNDLRTFYGRAALAGHSVIKAFWY</sequence>
<dbReference type="Proteomes" id="UP000185124">
    <property type="component" value="Unassembled WGS sequence"/>
</dbReference>
<evidence type="ECO:0000313" key="1">
    <source>
        <dbReference type="EMBL" id="SIN45034.1"/>
    </source>
</evidence>
<accession>A0A1N6BG70</accession>
<dbReference type="InterPro" id="IPR015068">
    <property type="entry name" value="DUF1877"/>
</dbReference>
<name>A0A1N6BG70_9ACTN</name>
<dbReference type="EMBL" id="FSQT01000002">
    <property type="protein sequence ID" value="SIN45034.1"/>
    <property type="molecule type" value="Genomic_DNA"/>
</dbReference>
<proteinExistence type="predicted"/>
<dbReference type="RefSeq" id="WP_074318763.1">
    <property type="nucleotide sequence ID" value="NZ_FSQT01000002.1"/>
</dbReference>
<reference evidence="2" key="1">
    <citation type="submission" date="2016-12" db="EMBL/GenBank/DDBJ databases">
        <authorList>
            <person name="Varghese N."/>
            <person name="Submissions S."/>
        </authorList>
    </citation>
    <scope>NUCLEOTIDE SEQUENCE [LARGE SCALE GENOMIC DNA]</scope>
    <source>
        <strain evidence="2">DSM 45599</strain>
    </source>
</reference>
<evidence type="ECO:0000313" key="2">
    <source>
        <dbReference type="Proteomes" id="UP000185124"/>
    </source>
</evidence>
<dbReference type="Pfam" id="PF08974">
    <property type="entry name" value="DUF1877"/>
    <property type="match status" value="1"/>
</dbReference>
<protein>
    <recommendedName>
        <fullName evidence="3">DUF1877 family protein</fullName>
    </recommendedName>
</protein>
<dbReference type="AlphaFoldDB" id="A0A1N6BG70"/>
<gene>
    <name evidence="1" type="ORF">SAMN04489832_7374</name>
</gene>